<feature type="transmembrane region" description="Helical" evidence="1">
    <location>
        <begin position="53"/>
        <end position="76"/>
    </location>
</feature>
<gene>
    <name evidence="2" type="ORF">FHW12_000422</name>
</gene>
<dbReference type="Proteomes" id="UP000550401">
    <property type="component" value="Unassembled WGS sequence"/>
</dbReference>
<keyword evidence="1" id="KW-1133">Transmembrane helix</keyword>
<reference evidence="2 3" key="1">
    <citation type="submission" date="2020-07" db="EMBL/GenBank/DDBJ databases">
        <title>Genomic Encyclopedia of Type Strains, Phase IV (KMG-V): Genome sequencing to study the core and pangenomes of soil and plant-associated prokaryotes.</title>
        <authorList>
            <person name="Whitman W."/>
        </authorList>
    </citation>
    <scope>NUCLEOTIDE SEQUENCE [LARGE SCALE GENOMIC DNA]</scope>
    <source>
        <strain evidence="2 3">RH2WT43</strain>
    </source>
</reference>
<proteinExistence type="predicted"/>
<comment type="caution">
    <text evidence="2">The sequence shown here is derived from an EMBL/GenBank/DDBJ whole genome shotgun (WGS) entry which is preliminary data.</text>
</comment>
<keyword evidence="3" id="KW-1185">Reference proteome</keyword>
<evidence type="ECO:0000256" key="1">
    <source>
        <dbReference type="SAM" id="Phobius"/>
    </source>
</evidence>
<feature type="transmembrane region" description="Helical" evidence="1">
    <location>
        <begin position="25"/>
        <end position="47"/>
    </location>
</feature>
<name>A0A839F1X7_9GAMM</name>
<sequence>MLAVSAAGGITMALIRFGGKPHPPIALAMLHGFLSAAAVTLLLYAALTTGLPSLANGAFLLFLVAGVGGVTLNLNFHWKAIPLPKWLVLVHGGIAVCGFL</sequence>
<evidence type="ECO:0008006" key="4">
    <source>
        <dbReference type="Google" id="ProtNLM"/>
    </source>
</evidence>
<organism evidence="2 3">
    <name type="scientific">Dokdonella fugitiva</name>
    <dbReference type="NCBI Taxonomy" id="328517"/>
    <lineage>
        <taxon>Bacteria</taxon>
        <taxon>Pseudomonadati</taxon>
        <taxon>Pseudomonadota</taxon>
        <taxon>Gammaproteobacteria</taxon>
        <taxon>Lysobacterales</taxon>
        <taxon>Rhodanobacteraceae</taxon>
        <taxon>Dokdonella</taxon>
    </lineage>
</organism>
<keyword evidence="1" id="KW-0812">Transmembrane</keyword>
<keyword evidence="1" id="KW-0472">Membrane</keyword>
<dbReference type="RefSeq" id="WP_182529327.1">
    <property type="nucleotide sequence ID" value="NZ_JACGXL010000001.1"/>
</dbReference>
<dbReference type="EMBL" id="JACGXL010000001">
    <property type="protein sequence ID" value="MBA8886231.1"/>
    <property type="molecule type" value="Genomic_DNA"/>
</dbReference>
<dbReference type="AlphaFoldDB" id="A0A839F1X7"/>
<protein>
    <recommendedName>
        <fullName evidence="4">NAD(P) transhydrogenase beta subunit</fullName>
    </recommendedName>
</protein>
<evidence type="ECO:0000313" key="3">
    <source>
        <dbReference type="Proteomes" id="UP000550401"/>
    </source>
</evidence>
<accession>A0A839F1X7</accession>
<evidence type="ECO:0000313" key="2">
    <source>
        <dbReference type="EMBL" id="MBA8886231.1"/>
    </source>
</evidence>